<dbReference type="AlphaFoldDB" id="A0A654FMS8"/>
<accession>A0A654FMS8</accession>
<gene>
    <name evidence="1" type="ORF">AN1_LOCUS17605</name>
</gene>
<reference evidence="1 2" key="1">
    <citation type="submission" date="2019-11" db="EMBL/GenBank/DDBJ databases">
        <authorList>
            <person name="Jiao W.-B."/>
            <person name="Schneeberger K."/>
        </authorList>
    </citation>
    <scope>NUCLEOTIDE SEQUENCE [LARGE SCALE GENOMIC DNA]</scope>
    <source>
        <strain evidence="2">cv. An-1</strain>
    </source>
</reference>
<proteinExistence type="predicted"/>
<protein>
    <submittedName>
        <fullName evidence="1">Uncharacterized protein</fullName>
    </submittedName>
</protein>
<dbReference type="EMBL" id="CACRSJ010000109">
    <property type="protein sequence ID" value="VYS62178.1"/>
    <property type="molecule type" value="Genomic_DNA"/>
</dbReference>
<evidence type="ECO:0000313" key="2">
    <source>
        <dbReference type="Proteomes" id="UP000426265"/>
    </source>
</evidence>
<sequence>MTYASPQQRHFDKTLPSKNNKSLPVNLVVINTDNQLDKILGPTQWGTVDNLDRNGATNIQTTA</sequence>
<name>A0A654FMS8_ARATH</name>
<dbReference type="Proteomes" id="UP000426265">
    <property type="component" value="Unassembled WGS sequence"/>
</dbReference>
<evidence type="ECO:0000313" key="1">
    <source>
        <dbReference type="EMBL" id="VYS62178.1"/>
    </source>
</evidence>
<organism evidence="1 2">
    <name type="scientific">Arabidopsis thaliana</name>
    <name type="common">Mouse-ear cress</name>
    <dbReference type="NCBI Taxonomy" id="3702"/>
    <lineage>
        <taxon>Eukaryota</taxon>
        <taxon>Viridiplantae</taxon>
        <taxon>Streptophyta</taxon>
        <taxon>Embryophyta</taxon>
        <taxon>Tracheophyta</taxon>
        <taxon>Spermatophyta</taxon>
        <taxon>Magnoliopsida</taxon>
        <taxon>eudicotyledons</taxon>
        <taxon>Gunneridae</taxon>
        <taxon>Pentapetalae</taxon>
        <taxon>rosids</taxon>
        <taxon>malvids</taxon>
        <taxon>Brassicales</taxon>
        <taxon>Brassicaceae</taxon>
        <taxon>Camelineae</taxon>
        <taxon>Arabidopsis</taxon>
    </lineage>
</organism>